<keyword evidence="2" id="KW-0175">Coiled coil</keyword>
<reference evidence="4 5" key="1">
    <citation type="submission" date="2018-07" db="EMBL/GenBank/DDBJ databases">
        <title>Genome assembly of strain KB82.</title>
        <authorList>
            <person name="Kukolya J."/>
            <person name="Horvath B."/>
            <person name="Nagy I."/>
            <person name="Toth A."/>
        </authorList>
    </citation>
    <scope>NUCLEOTIDE SEQUENCE [LARGE SCALE GENOMIC DNA]</scope>
    <source>
        <strain evidence="4 5">Kb82</strain>
    </source>
</reference>
<dbReference type="EMBL" id="PRDM01000003">
    <property type="protein sequence ID" value="MBE8726517.1"/>
    <property type="molecule type" value="Genomic_DNA"/>
</dbReference>
<dbReference type="PANTHER" id="PTHR35861">
    <property type="match status" value="1"/>
</dbReference>
<evidence type="ECO:0000256" key="1">
    <source>
        <dbReference type="ARBA" id="ARBA00008005"/>
    </source>
</evidence>
<organism evidence="4 5">
    <name type="scientific">Flavobacterium hungaricum</name>
    <dbReference type="NCBI Taxonomy" id="2082725"/>
    <lineage>
        <taxon>Bacteria</taxon>
        <taxon>Pseudomonadati</taxon>
        <taxon>Bacteroidota</taxon>
        <taxon>Flavobacteriia</taxon>
        <taxon>Flavobacteriales</taxon>
        <taxon>Flavobacteriaceae</taxon>
        <taxon>Flavobacterium</taxon>
    </lineage>
</organism>
<proteinExistence type="inferred from homology"/>
<evidence type="ECO:0000259" key="3">
    <source>
        <dbReference type="Pfam" id="PF17482"/>
    </source>
</evidence>
<dbReference type="PANTHER" id="PTHR35861:SF1">
    <property type="entry name" value="PHAGE TAIL SHEATH PROTEIN"/>
    <property type="match status" value="1"/>
</dbReference>
<comment type="caution">
    <text evidence="4">The sequence shown here is derived from an EMBL/GenBank/DDBJ whole genome shotgun (WGS) entry which is preliminary data.</text>
</comment>
<dbReference type="Gene3D" id="3.40.50.11780">
    <property type="match status" value="2"/>
</dbReference>
<evidence type="ECO:0000313" key="4">
    <source>
        <dbReference type="EMBL" id="MBE8726517.1"/>
    </source>
</evidence>
<dbReference type="InterPro" id="IPR020287">
    <property type="entry name" value="Tail_sheath_C"/>
</dbReference>
<comment type="similarity">
    <text evidence="1">Belongs to the myoviridae tail sheath protein family.</text>
</comment>
<feature type="coiled-coil region" evidence="2">
    <location>
        <begin position="383"/>
        <end position="410"/>
    </location>
</feature>
<protein>
    <submittedName>
        <fullName evidence="4">Phage tail protein</fullName>
    </submittedName>
</protein>
<evidence type="ECO:0000313" key="5">
    <source>
        <dbReference type="Proteomes" id="UP000640614"/>
    </source>
</evidence>
<dbReference type="Proteomes" id="UP000640614">
    <property type="component" value="Unassembled WGS sequence"/>
</dbReference>
<gene>
    <name evidence="4" type="ORF">C4F50_16470</name>
</gene>
<dbReference type="InterPro" id="IPR052042">
    <property type="entry name" value="Tail_sheath_structural"/>
</dbReference>
<accession>A0ABR9TPF6</accession>
<dbReference type="Pfam" id="PF17482">
    <property type="entry name" value="Phage_sheath_1C"/>
    <property type="match status" value="1"/>
</dbReference>
<dbReference type="RefSeq" id="WP_194139694.1">
    <property type="nucleotide sequence ID" value="NZ_PRDM01000003.1"/>
</dbReference>
<sequence>MATTYKTPGVYVEEIVKFPPSVAQVETAIPAFIGYTEKAAKKVDNDLDRVPTRITSLLDYETYFGFAYPEDSISVNVTDVVTDNIVTERKIVVNQPSSPKPFLMYYALQMYFANGGGPCYIVSVRNYEDVNSNENPVVFADLTAGLNLLKAEDEPTLILFPDAKALSEIEFYTLYSNALIQCHDLQDRFTIIDTYSSTDIGADSLALRGQIALEKDYLKYGAAYYPYLDTILDYRYNEDDILINHVTNVPDAIATAFGEVVNALTTLPLTVASLVTVTDDSGDTVNDLISGTVADALTYIDSAAGFNNAATGSETFQVAKTAAFIPILEKLTKDLSSLISDKDKIQNAAESAIASVEEAAGAGNALQTALDVFVGLFEGNNKIEKVRDNLIDLTAKLKAANTDLKVAQNVKTNTTNVIGEIGKLLTFTVPTAPNNSITQLPNDNLNISVDVFNQAALTDSLTVLVQNIRDEINDVTTTDVNNGAMNGRYLGDIEGFDNKSYNAIKAEIGALPLTLPPSSAVAGIYARVDSNRGVWKAPANVGINYVISPTLKITNVDQDNLNVDTVAGKSINAIRSFTGKGTLVWGSRTLAGNDNEWRYVPVRRFFNMAEESIKKATEQFVFEPNDANTWIRVRAMIENFLILQWRAGALAGAKPEQAFYVRIGLGQTMSALDILEGRMIVEIGMAVVRPAEFIILRFSHKMQES</sequence>
<keyword evidence="5" id="KW-1185">Reference proteome</keyword>
<name>A0ABR9TPF6_9FLAO</name>
<feature type="domain" description="Tail sheath protein C-terminal" evidence="3">
    <location>
        <begin position="594"/>
        <end position="698"/>
    </location>
</feature>
<evidence type="ECO:0000256" key="2">
    <source>
        <dbReference type="SAM" id="Coils"/>
    </source>
</evidence>